<evidence type="ECO:0000313" key="2">
    <source>
        <dbReference type="Proteomes" id="UP001319828"/>
    </source>
</evidence>
<gene>
    <name evidence="1" type="ORF">H2252_04975</name>
</gene>
<sequence>MGLKAYLDGIKGEDQACIFLKKHKFTILERNFHSKFGEIDIIAIKDDILHFIEVKFTQNSYDIYERFDYNKYQKIIKTIKVYLLKKRLNNDFQIDLICVKNNIIEFIENVSF</sequence>
<proteinExistence type="predicted"/>
<dbReference type="Proteomes" id="UP001319828">
    <property type="component" value="Unassembled WGS sequence"/>
</dbReference>
<accession>A0ACC5W2S2</accession>
<protein>
    <submittedName>
        <fullName evidence="1">YraN family protein</fullName>
    </submittedName>
</protein>
<name>A0ACC5W2S2_9BACT</name>
<organism evidence="1 2">
    <name type="scientific">Campylobacter molothri</name>
    <dbReference type="NCBI Taxonomy" id="1032242"/>
    <lineage>
        <taxon>Bacteria</taxon>
        <taxon>Pseudomonadati</taxon>
        <taxon>Campylobacterota</taxon>
        <taxon>Epsilonproteobacteria</taxon>
        <taxon>Campylobacterales</taxon>
        <taxon>Campylobacteraceae</taxon>
        <taxon>Campylobacter</taxon>
    </lineage>
</organism>
<evidence type="ECO:0000313" key="1">
    <source>
        <dbReference type="EMBL" id="MBZ7974728.1"/>
    </source>
</evidence>
<keyword evidence="2" id="KW-1185">Reference proteome</keyword>
<reference evidence="1" key="1">
    <citation type="submission" date="2020-07" db="EMBL/GenBank/DDBJ databases">
        <title>Campylobacter molothri sp. nov. isolated from wild birds.</title>
        <authorList>
            <person name="Miller W.G."/>
            <person name="Chapman M.H."/>
            <person name="Yee E."/>
            <person name="Lopes B.S."/>
            <person name="Forbes K.J."/>
        </authorList>
    </citation>
    <scope>NUCLEOTIDE SEQUENCE</scope>
    <source>
        <strain evidence="1">RM9754</strain>
    </source>
</reference>
<dbReference type="EMBL" id="JACHUQ010000007">
    <property type="protein sequence ID" value="MBZ7974728.1"/>
    <property type="molecule type" value="Genomic_DNA"/>
</dbReference>
<comment type="caution">
    <text evidence="1">The sequence shown here is derived from an EMBL/GenBank/DDBJ whole genome shotgun (WGS) entry which is preliminary data.</text>
</comment>